<evidence type="ECO:0000313" key="3">
    <source>
        <dbReference type="Proteomes" id="UP000467132"/>
    </source>
</evidence>
<organism evidence="2 3">
    <name type="scientific">Senegalia massiliensis</name>
    <dbReference type="NCBI Taxonomy" id="1720316"/>
    <lineage>
        <taxon>Bacteria</taxon>
        <taxon>Bacillati</taxon>
        <taxon>Bacillota</taxon>
        <taxon>Clostridia</taxon>
        <taxon>Eubacteriales</taxon>
        <taxon>Clostridiaceae</taxon>
        <taxon>Senegalia</taxon>
    </lineage>
</organism>
<gene>
    <name evidence="2" type="ORF">D3Z33_01165</name>
</gene>
<dbReference type="OrthoDB" id="1701429at2"/>
<feature type="transmembrane region" description="Helical" evidence="1">
    <location>
        <begin position="125"/>
        <end position="146"/>
    </location>
</feature>
<keyword evidence="1" id="KW-0472">Membrane</keyword>
<protein>
    <recommendedName>
        <fullName evidence="4">Glycerophosphoryl diester phosphodiesterase membrane domain-containing protein</fullName>
    </recommendedName>
</protein>
<feature type="transmembrane region" description="Helical" evidence="1">
    <location>
        <begin position="213"/>
        <end position="234"/>
    </location>
</feature>
<keyword evidence="1" id="KW-1133">Transmembrane helix</keyword>
<accession>A0A845QYJ8</accession>
<feature type="transmembrane region" description="Helical" evidence="1">
    <location>
        <begin position="98"/>
        <end position="119"/>
    </location>
</feature>
<dbReference type="EMBL" id="QXXA01000001">
    <property type="protein sequence ID" value="NBI05463.1"/>
    <property type="molecule type" value="Genomic_DNA"/>
</dbReference>
<comment type="caution">
    <text evidence="2">The sequence shown here is derived from an EMBL/GenBank/DDBJ whole genome shotgun (WGS) entry which is preliminary data.</text>
</comment>
<evidence type="ECO:0000313" key="2">
    <source>
        <dbReference type="EMBL" id="NBI05463.1"/>
    </source>
</evidence>
<feature type="transmembrane region" description="Helical" evidence="1">
    <location>
        <begin position="26"/>
        <end position="50"/>
    </location>
</feature>
<dbReference type="RefSeq" id="WP_160195966.1">
    <property type="nucleotide sequence ID" value="NZ_QXXA01000001.1"/>
</dbReference>
<proteinExistence type="predicted"/>
<reference evidence="2 3" key="1">
    <citation type="submission" date="2018-08" db="EMBL/GenBank/DDBJ databases">
        <title>Murine metabolic-syndrome-specific gut microbial biobank.</title>
        <authorList>
            <person name="Liu C."/>
        </authorList>
    </citation>
    <scope>NUCLEOTIDE SEQUENCE [LARGE SCALE GENOMIC DNA]</scope>
    <source>
        <strain evidence="2 3">583</strain>
    </source>
</reference>
<keyword evidence="3" id="KW-1185">Reference proteome</keyword>
<evidence type="ECO:0000256" key="1">
    <source>
        <dbReference type="SAM" id="Phobius"/>
    </source>
</evidence>
<feature type="transmembrane region" description="Helical" evidence="1">
    <location>
        <begin position="56"/>
        <end position="77"/>
    </location>
</feature>
<keyword evidence="1" id="KW-0812">Transmembrane</keyword>
<name>A0A845QYJ8_9CLOT</name>
<dbReference type="AlphaFoldDB" id="A0A845QYJ8"/>
<evidence type="ECO:0008006" key="4">
    <source>
        <dbReference type="Google" id="ProtNLM"/>
    </source>
</evidence>
<sequence length="253" mass="29375">MVILKDLLYLNKDAFNKTIRLLTKNWTLILTGIAYLVINIVLGIVVNTLFMGVLRIIGGIVLTLAMASMISNYLYLLQNIIRVEKFDLEDFKMGFTALLRKVYSVLLIGWLASLLYNMILSPLIGSLGSFITMLIPLAIFIFLNALPESLYQKFYDPWETIVYAFEFIKENWLEWFIPNIIFMILLYILSGRLLLNLFSINFSLGLNFSTSSIIIYIIGQILFSFVMIYRGVLFENLSTSTRRKRIYMRDLYK</sequence>
<feature type="transmembrane region" description="Helical" evidence="1">
    <location>
        <begin position="175"/>
        <end position="193"/>
    </location>
</feature>
<dbReference type="Proteomes" id="UP000467132">
    <property type="component" value="Unassembled WGS sequence"/>
</dbReference>